<proteinExistence type="predicted"/>
<accession>A0A077N800</accession>
<protein>
    <submittedName>
        <fullName evidence="1">Uncharacterized protein</fullName>
    </submittedName>
</protein>
<dbReference type="HOGENOM" id="CLU_3105438_0_0_6"/>
<sequence length="51" mass="5338">MDNINGTILADITAATSSGLPDISRISQGMAMSVMAFPKIETPFKASNPLI</sequence>
<comment type="caution">
    <text evidence="1">The sequence shown here is derived from an EMBL/GenBank/DDBJ whole genome shotgun (WGS) entry which is preliminary data.</text>
</comment>
<dbReference type="RefSeq" id="WP_196244676.1">
    <property type="nucleotide sequence ID" value="NZ_CAWLWN010000253.1"/>
</dbReference>
<name>A0A077N800_XENBV</name>
<organism evidence="1">
    <name type="scientific">Xenorhabdus bovienii str. puntauvense</name>
    <dbReference type="NCBI Taxonomy" id="1398201"/>
    <lineage>
        <taxon>Bacteria</taxon>
        <taxon>Pseudomonadati</taxon>
        <taxon>Pseudomonadota</taxon>
        <taxon>Gammaproteobacteria</taxon>
        <taxon>Enterobacterales</taxon>
        <taxon>Morganellaceae</taxon>
        <taxon>Xenorhabdus</taxon>
    </lineage>
</organism>
<dbReference type="AlphaFoldDB" id="A0A077N800"/>
<reference evidence="1" key="1">
    <citation type="submission" date="2013-07" db="EMBL/GenBank/DDBJ databases">
        <title>Sub-species coevolution in mutualistic symbiosis.</title>
        <authorList>
            <person name="Murfin K."/>
            <person name="Klassen J."/>
            <person name="Lee M."/>
            <person name="Forst S."/>
            <person name="Stock P."/>
            <person name="Goodrich-Blair H."/>
        </authorList>
    </citation>
    <scope>NUCLEOTIDE SEQUENCE [LARGE SCALE GENOMIC DNA]</scope>
    <source>
        <strain evidence="1">Puntauvense</strain>
    </source>
</reference>
<gene>
    <name evidence="1" type="ORF">XBP1_3000011</name>
</gene>
<dbReference type="EMBL" id="CBSW010000225">
    <property type="protein sequence ID" value="CDG98351.1"/>
    <property type="molecule type" value="Genomic_DNA"/>
</dbReference>
<dbReference type="Proteomes" id="UP000028511">
    <property type="component" value="Unassembled WGS sequence"/>
</dbReference>
<evidence type="ECO:0000313" key="1">
    <source>
        <dbReference type="EMBL" id="CDG98351.1"/>
    </source>
</evidence>